<evidence type="ECO:0000313" key="2">
    <source>
        <dbReference type="Proteomes" id="UP000789831"/>
    </source>
</evidence>
<comment type="caution">
    <text evidence="1">The sequence shown here is derived from an EMBL/GenBank/DDBJ whole genome shotgun (WGS) entry which is preliminary data.</text>
</comment>
<accession>A0A9N9HSV1</accession>
<dbReference type="AlphaFoldDB" id="A0A9N9HSV1"/>
<reference evidence="1" key="1">
    <citation type="submission" date="2021-06" db="EMBL/GenBank/DDBJ databases">
        <authorList>
            <person name="Kallberg Y."/>
            <person name="Tangrot J."/>
            <person name="Rosling A."/>
        </authorList>
    </citation>
    <scope>NUCLEOTIDE SEQUENCE</scope>
    <source>
        <strain evidence="1">MT106</strain>
    </source>
</reference>
<sequence length="60" mass="7226">QTTLQELNKQKDNIDLDEHIDEQIITAYTISEKGYQFRSQRIQKLRNGKRDPRYLPEGEY</sequence>
<keyword evidence="2" id="KW-1185">Reference proteome</keyword>
<feature type="non-terminal residue" evidence="1">
    <location>
        <position position="1"/>
    </location>
</feature>
<dbReference type="EMBL" id="CAJVPL010019173">
    <property type="protein sequence ID" value="CAG8704344.1"/>
    <property type="molecule type" value="Genomic_DNA"/>
</dbReference>
<gene>
    <name evidence="1" type="ORF">AGERDE_LOCUS13663</name>
</gene>
<proteinExistence type="predicted"/>
<name>A0A9N9HSV1_9GLOM</name>
<organism evidence="1 2">
    <name type="scientific">Ambispora gerdemannii</name>
    <dbReference type="NCBI Taxonomy" id="144530"/>
    <lineage>
        <taxon>Eukaryota</taxon>
        <taxon>Fungi</taxon>
        <taxon>Fungi incertae sedis</taxon>
        <taxon>Mucoromycota</taxon>
        <taxon>Glomeromycotina</taxon>
        <taxon>Glomeromycetes</taxon>
        <taxon>Archaeosporales</taxon>
        <taxon>Ambisporaceae</taxon>
        <taxon>Ambispora</taxon>
    </lineage>
</organism>
<protein>
    <submittedName>
        <fullName evidence="1">827_t:CDS:1</fullName>
    </submittedName>
</protein>
<evidence type="ECO:0000313" key="1">
    <source>
        <dbReference type="EMBL" id="CAG8704344.1"/>
    </source>
</evidence>
<dbReference type="Proteomes" id="UP000789831">
    <property type="component" value="Unassembled WGS sequence"/>
</dbReference>